<feature type="compositionally biased region" description="Polar residues" evidence="1">
    <location>
        <begin position="721"/>
        <end position="731"/>
    </location>
</feature>
<feature type="compositionally biased region" description="Low complexity" evidence="1">
    <location>
        <begin position="356"/>
        <end position="366"/>
    </location>
</feature>
<dbReference type="Proteomes" id="UP000008820">
    <property type="component" value="Unassembled WGS sequence"/>
</dbReference>
<feature type="region of interest" description="Disordered" evidence="1">
    <location>
        <begin position="642"/>
        <end position="670"/>
    </location>
</feature>
<feature type="domain" description="Transmembrane protein TMEM132 C-terminal" evidence="3">
    <location>
        <begin position="400"/>
        <end position="471"/>
    </location>
</feature>
<feature type="transmembrane region" description="Helical" evidence="2">
    <location>
        <begin position="400"/>
        <end position="424"/>
    </location>
</feature>
<dbReference type="PANTHER" id="PTHR13388:SF11">
    <property type="entry name" value="DETONATOR, ISOFORM E"/>
    <property type="match status" value="1"/>
</dbReference>
<dbReference type="Pfam" id="PF23487">
    <property type="entry name" value="Ig_TMEM132_6th"/>
    <property type="match status" value="1"/>
</dbReference>
<feature type="compositionally biased region" description="Low complexity" evidence="1">
    <location>
        <begin position="742"/>
        <end position="753"/>
    </location>
</feature>
<keyword evidence="2" id="KW-0472">Membrane</keyword>
<dbReference type="PANTHER" id="PTHR13388">
    <property type="entry name" value="DETONATOR, ISOFORM E"/>
    <property type="match status" value="1"/>
</dbReference>
<reference evidence="6" key="2">
    <citation type="submission" date="2022-10" db="UniProtKB">
        <authorList>
            <consortium name="EnsemblMetazoa"/>
        </authorList>
    </citation>
    <scope>IDENTIFICATION</scope>
    <source>
        <strain evidence="6">LVP_AGWG</strain>
    </source>
</reference>
<feature type="domain" description="Transmembrane protein TMEM132 sixth" evidence="5">
    <location>
        <begin position="197"/>
        <end position="311"/>
    </location>
</feature>
<evidence type="ECO:0000259" key="4">
    <source>
        <dbReference type="Pfam" id="PF23486"/>
    </source>
</evidence>
<proteinExistence type="predicted"/>
<keyword evidence="7" id="KW-1185">Reference proteome</keyword>
<evidence type="ECO:0000259" key="5">
    <source>
        <dbReference type="Pfam" id="PF23487"/>
    </source>
</evidence>
<dbReference type="Pfam" id="PF15706">
    <property type="entry name" value="TMEM132_C"/>
    <property type="match status" value="1"/>
</dbReference>
<feature type="domain" description="Transmembrane protein TMEM132 fifth" evidence="4">
    <location>
        <begin position="48"/>
        <end position="196"/>
    </location>
</feature>
<feature type="region of interest" description="Disordered" evidence="1">
    <location>
        <begin position="693"/>
        <end position="779"/>
    </location>
</feature>
<keyword evidence="2" id="KW-0812">Transmembrane</keyword>
<evidence type="ECO:0000256" key="2">
    <source>
        <dbReference type="SAM" id="Phobius"/>
    </source>
</evidence>
<organism evidence="6 7">
    <name type="scientific">Aedes aegypti</name>
    <name type="common">Yellowfever mosquito</name>
    <name type="synonym">Culex aegypti</name>
    <dbReference type="NCBI Taxonomy" id="7159"/>
    <lineage>
        <taxon>Eukaryota</taxon>
        <taxon>Metazoa</taxon>
        <taxon>Ecdysozoa</taxon>
        <taxon>Arthropoda</taxon>
        <taxon>Hexapoda</taxon>
        <taxon>Insecta</taxon>
        <taxon>Pterygota</taxon>
        <taxon>Neoptera</taxon>
        <taxon>Endopterygota</taxon>
        <taxon>Diptera</taxon>
        <taxon>Nematocera</taxon>
        <taxon>Culicoidea</taxon>
        <taxon>Culicidae</taxon>
        <taxon>Culicinae</taxon>
        <taxon>Aedini</taxon>
        <taxon>Aedes</taxon>
        <taxon>Stegomyia</taxon>
    </lineage>
</organism>
<accession>A0A903VDS8</accession>
<keyword evidence="2" id="KW-1133">Transmembrane helix</keyword>
<evidence type="ECO:0000313" key="6">
    <source>
        <dbReference type="EnsemblMetazoa" id="AAEL022020-PA"/>
    </source>
</evidence>
<sequence length="779" mass="85754">MKVPPRVVPSTWTVRKPVGPSNASVLVKYGTYSGLAKFTVWMPEFPLEVSVADFRLSQIKGWKIPEDHNVSANGKMRRRKRAYGWGHHNEDFVNGVSPERSVCRARYQQSPVEVYARFLAVDQDSGRVSYLISRRTGLRVTDLVQPLLRVADPKIATLRGRTLQGRAMGRTDVQVLSPITGRVIGAREVRVGSDKVSITRLLVRVVSGLQLSISSDNAIENGYIAETSVTRKLTAQYQEGLLDIDLEFSDGSRTPLRDISVDDYFLLVESLDTEVVAFAPMLASHHPRVIAVGEGNGDLLRVTLLLSEECRLRRNIPVSKQGMKSSVGPLVSALPRYRWTSARRTSAPGRTRCRTTVSRSRTTTARNRPHCNLPGSIGEVSQGTSTARAWSTQTPPRWRLGMYVLLAAFCLAIGVFVISCVVYASKFRPVTIDVTGEASVRDGMGNASVLGGKGTESTTNAHDWVWLGRATMDRSTNGQEMSGNQRDSRMHIINNPMSSKYGDAEESIVQVNSFDNPNHIQLPSGAGGEGQIGVVNSCTYNKRDRRSRIVNPRTDHPECATRGPDFIPASSATAAAQPLTQHLKHNSTAINRPVNLNFTQQQINAALFNNSIPQYSVQPIVRQSTKSPHSFENMGFSVVPQQQQQQHQQQFHHHPPSAIVAPSGSRAQSDDLHMAERLVQQCAQKSAFKFDTINNQSSSGRNCTVAGQREATLPREECSSGVKTLESSSDDNGGFVTPPDEQQQQTNNQQSKIPKPPLPPKHKQADGRGQSHVREHAGQ</sequence>
<reference evidence="7" key="1">
    <citation type="submission" date="2017-06" db="EMBL/GenBank/DDBJ databases">
        <title>Aedes aegypti genome working group (AGWG) sequencing and assembly.</title>
        <authorList>
            <consortium name="Aedes aegypti Genome Working Group (AGWG)"/>
            <person name="Matthews B.J."/>
        </authorList>
    </citation>
    <scope>NUCLEOTIDE SEQUENCE [LARGE SCALE GENOMIC DNA]</scope>
    <source>
        <strain evidence="7">LVP_AGWG</strain>
    </source>
</reference>
<evidence type="ECO:0000259" key="3">
    <source>
        <dbReference type="Pfam" id="PF15706"/>
    </source>
</evidence>
<dbReference type="InterPro" id="IPR055424">
    <property type="entry name" value="Ig_TMEM132_6th"/>
</dbReference>
<dbReference type="InterPro" id="IPR055423">
    <property type="entry name" value="Ig_TMEM132_5th"/>
</dbReference>
<evidence type="ECO:0000313" key="7">
    <source>
        <dbReference type="Proteomes" id="UP000008820"/>
    </source>
</evidence>
<feature type="region of interest" description="Disordered" evidence="1">
    <location>
        <begin position="356"/>
        <end position="384"/>
    </location>
</feature>
<evidence type="ECO:0000256" key="1">
    <source>
        <dbReference type="SAM" id="MobiDB-lite"/>
    </source>
</evidence>
<dbReference type="Pfam" id="PF23486">
    <property type="entry name" value="Ig_TMEM132_5th"/>
    <property type="match status" value="1"/>
</dbReference>
<protein>
    <submittedName>
        <fullName evidence="6">Uncharacterized protein</fullName>
    </submittedName>
</protein>
<feature type="compositionally biased region" description="Polar residues" evidence="1">
    <location>
        <begin position="693"/>
        <end position="702"/>
    </location>
</feature>
<dbReference type="EnsemblMetazoa" id="AAEL022020-RA">
    <property type="protein sequence ID" value="AAEL022020-PA"/>
    <property type="gene ID" value="AAEL022020"/>
</dbReference>
<dbReference type="OrthoDB" id="10026202at2759"/>
<dbReference type="AlphaFoldDB" id="A0A903VDS8"/>
<gene>
    <name evidence="6" type="primary">110681465</name>
</gene>
<dbReference type="InterPro" id="IPR031436">
    <property type="entry name" value="TMEM132_C"/>
</dbReference>
<dbReference type="InterPro" id="IPR026307">
    <property type="entry name" value="TMEM132"/>
</dbReference>
<name>A0A903VDS8_AEDAE</name>